<dbReference type="AlphaFoldDB" id="A0A395TZV4"/>
<dbReference type="InterPro" id="IPR007374">
    <property type="entry name" value="ASCH_domain"/>
</dbReference>
<evidence type="ECO:0000313" key="3">
    <source>
        <dbReference type="Proteomes" id="UP000266701"/>
    </source>
</evidence>
<organism evidence="2 3">
    <name type="scientific">Vibrio cholerae</name>
    <dbReference type="NCBI Taxonomy" id="666"/>
    <lineage>
        <taxon>Bacteria</taxon>
        <taxon>Pseudomonadati</taxon>
        <taxon>Pseudomonadota</taxon>
        <taxon>Gammaproteobacteria</taxon>
        <taxon>Vibrionales</taxon>
        <taxon>Vibrionaceae</taxon>
        <taxon>Vibrio</taxon>
    </lineage>
</organism>
<protein>
    <recommendedName>
        <fullName evidence="1">ASCH domain-containing protein</fullName>
    </recommendedName>
</protein>
<dbReference type="Gene3D" id="2.30.130.30">
    <property type="entry name" value="Hypothetical protein"/>
    <property type="match status" value="1"/>
</dbReference>
<evidence type="ECO:0000259" key="1">
    <source>
        <dbReference type="Pfam" id="PF04266"/>
    </source>
</evidence>
<dbReference type="RefSeq" id="WP_088412274.1">
    <property type="nucleotide sequence ID" value="NZ_CP053818.1"/>
</dbReference>
<dbReference type="Pfam" id="PF04266">
    <property type="entry name" value="ASCH"/>
    <property type="match status" value="1"/>
</dbReference>
<reference evidence="2 3" key="1">
    <citation type="journal article" date="2017" name="Emerg. Infect. Dis.">
        <title>Carbapenemase VCC-1-Producing Vibrio cholerae in Coastal Waters of Germany.</title>
        <authorList>
            <person name="Hammerl J.A."/>
            <person name="Jackel C."/>
            <person name="Bortolaia V."/>
            <person name="Schwartz K."/>
            <person name="Bier N."/>
            <person name="Hendriksen R.S."/>
            <person name="Guerra B."/>
            <person name="Strauch E."/>
        </authorList>
    </citation>
    <scope>NUCLEOTIDE SEQUENCE [LARGE SCALE GENOMIC DNA]</scope>
    <source>
        <strain evidence="2 3">VN-2825</strain>
    </source>
</reference>
<sequence>MIINGIEITKGLIVDKPWIDLILNGEKTWEMRTYSTKYRGQFALIEKGTGLIVGVSTLVDALNPLLPNELMLFFEKHRVDYKSQPELLKWNTPWVLDQSHRVTPTKYKHKQGAVIWVNL</sequence>
<accession>A0A395TZV4</accession>
<proteinExistence type="predicted"/>
<evidence type="ECO:0000313" key="2">
    <source>
        <dbReference type="EMBL" id="RGP89842.1"/>
    </source>
</evidence>
<dbReference type="EMBL" id="MCBA01000067">
    <property type="protein sequence ID" value="RGP89842.1"/>
    <property type="molecule type" value="Genomic_DNA"/>
</dbReference>
<feature type="domain" description="ASCH" evidence="1">
    <location>
        <begin position="14"/>
        <end position="58"/>
    </location>
</feature>
<dbReference type="SUPFAM" id="SSF88697">
    <property type="entry name" value="PUA domain-like"/>
    <property type="match status" value="1"/>
</dbReference>
<name>A0A395TZV4_VIBCL</name>
<dbReference type="Proteomes" id="UP000266701">
    <property type="component" value="Unassembled WGS sequence"/>
</dbReference>
<comment type="caution">
    <text evidence="2">The sequence shown here is derived from an EMBL/GenBank/DDBJ whole genome shotgun (WGS) entry which is preliminary data.</text>
</comment>
<gene>
    <name evidence="2" type="ORF">BC353_09785</name>
</gene>
<dbReference type="InterPro" id="IPR015947">
    <property type="entry name" value="PUA-like_sf"/>
</dbReference>